<sequence>MQLLYRVLLILVLPLVFIGGINLGIDPDYTLKKDYIPPLAQALVNGNLVSGPVNTNSRLLKKDWIRQLPYLPDVLVLGSSRTQPLKKESFPDKMFFNASVSNCTFQDMYAFINLLEEKDGELPETIIICADQWLLGNSFSEKRWLFNRDQFVKLYGNIAPNIDYTVPLKWELQKEWIKELFSVRYLIRALRTFGKTEPFVIEHQIDSSKTMLLPDGSRSLPQKLITASPTEINQLAKDYFYQSKDEQFTEVSKIQKQLFIDFIRYLQEKSCEVILFLPPYHPETFQLISQSEKHTGVLKAETFFQQFAQQNNIPILGGTNPAAMNLKADDFYDAVHLKPNTLNCLFKQRD</sequence>
<reference evidence="1 2" key="1">
    <citation type="submission" date="2019-03" db="EMBL/GenBank/DDBJ databases">
        <title>Freshwater and sediment microbial communities from various areas in North America, analyzing microbe dynamics in response to fracking.</title>
        <authorList>
            <person name="Lamendella R."/>
        </authorList>
    </citation>
    <scope>NUCLEOTIDE SEQUENCE [LARGE SCALE GENOMIC DNA]</scope>
    <source>
        <strain evidence="1 2">114D</strain>
    </source>
</reference>
<protein>
    <recommendedName>
        <fullName evidence="3">DUF1574 domain-containing protein</fullName>
    </recommendedName>
</protein>
<comment type="caution">
    <text evidence="1">The sequence shown here is derived from an EMBL/GenBank/DDBJ whole genome shotgun (WGS) entry which is preliminary data.</text>
</comment>
<evidence type="ECO:0008006" key="3">
    <source>
        <dbReference type="Google" id="ProtNLM"/>
    </source>
</evidence>
<dbReference type="AlphaFoldDB" id="A0A4R6H5G4"/>
<dbReference type="EMBL" id="SNWI01000003">
    <property type="protein sequence ID" value="TDO03390.1"/>
    <property type="molecule type" value="Genomic_DNA"/>
</dbReference>
<accession>A0A4R6H5G4</accession>
<dbReference type="RefSeq" id="WP_133464731.1">
    <property type="nucleotide sequence ID" value="NZ_SNWI01000003.1"/>
</dbReference>
<proteinExistence type="predicted"/>
<evidence type="ECO:0000313" key="1">
    <source>
        <dbReference type="EMBL" id="TDO03390.1"/>
    </source>
</evidence>
<dbReference type="OrthoDB" id="1834514at2"/>
<dbReference type="Proteomes" id="UP000294848">
    <property type="component" value="Unassembled WGS sequence"/>
</dbReference>
<evidence type="ECO:0000313" key="2">
    <source>
        <dbReference type="Proteomes" id="UP000294848"/>
    </source>
</evidence>
<gene>
    <name evidence="1" type="ORF">DET52_103335</name>
</gene>
<organism evidence="1 2">
    <name type="scientific">Sunxiuqinia elliptica</name>
    <dbReference type="NCBI Taxonomy" id="655355"/>
    <lineage>
        <taxon>Bacteria</taxon>
        <taxon>Pseudomonadati</taxon>
        <taxon>Bacteroidota</taxon>
        <taxon>Bacteroidia</taxon>
        <taxon>Marinilabiliales</taxon>
        <taxon>Prolixibacteraceae</taxon>
        <taxon>Sunxiuqinia</taxon>
    </lineage>
</organism>
<name>A0A4R6H5G4_9BACT</name>